<evidence type="ECO:0000256" key="1">
    <source>
        <dbReference type="ARBA" id="ARBA00023015"/>
    </source>
</evidence>
<name>A0ABV8ZSA7_9NEIS</name>
<evidence type="ECO:0000256" key="2">
    <source>
        <dbReference type="ARBA" id="ARBA00023125"/>
    </source>
</evidence>
<dbReference type="Gene3D" id="1.10.357.10">
    <property type="entry name" value="Tetracycline Repressor, domain 2"/>
    <property type="match status" value="1"/>
</dbReference>
<evidence type="ECO:0000256" key="4">
    <source>
        <dbReference type="PROSITE-ProRule" id="PRU00335"/>
    </source>
</evidence>
<keyword evidence="7" id="KW-1185">Reference proteome</keyword>
<accession>A0ABV8ZSA7</accession>
<dbReference type="InterPro" id="IPR036271">
    <property type="entry name" value="Tet_transcr_reg_TetR-rel_C_sf"/>
</dbReference>
<dbReference type="InterPro" id="IPR011075">
    <property type="entry name" value="TetR_C"/>
</dbReference>
<comment type="caution">
    <text evidence="6">The sequence shown here is derived from an EMBL/GenBank/DDBJ whole genome shotgun (WGS) entry which is preliminary data.</text>
</comment>
<dbReference type="Proteomes" id="UP001595999">
    <property type="component" value="Unassembled WGS sequence"/>
</dbReference>
<dbReference type="Gene3D" id="1.10.10.60">
    <property type="entry name" value="Homeodomain-like"/>
    <property type="match status" value="1"/>
</dbReference>
<dbReference type="Pfam" id="PF00440">
    <property type="entry name" value="TetR_N"/>
    <property type="match status" value="1"/>
</dbReference>
<proteinExistence type="predicted"/>
<keyword evidence="2 4" id="KW-0238">DNA-binding</keyword>
<protein>
    <submittedName>
        <fullName evidence="6">TetR/AcrR family transcriptional regulator</fullName>
    </submittedName>
</protein>
<feature type="DNA-binding region" description="H-T-H motif" evidence="4">
    <location>
        <begin position="32"/>
        <end position="51"/>
    </location>
</feature>
<reference evidence="7" key="1">
    <citation type="journal article" date="2019" name="Int. J. Syst. Evol. Microbiol.">
        <title>The Global Catalogue of Microorganisms (GCM) 10K type strain sequencing project: providing services to taxonomists for standard genome sequencing and annotation.</title>
        <authorList>
            <consortium name="The Broad Institute Genomics Platform"/>
            <consortium name="The Broad Institute Genome Sequencing Center for Infectious Disease"/>
            <person name="Wu L."/>
            <person name="Ma J."/>
        </authorList>
    </citation>
    <scope>NUCLEOTIDE SEQUENCE [LARGE SCALE GENOMIC DNA]</scope>
    <source>
        <strain evidence="7">CGMCC 4.7608</strain>
    </source>
</reference>
<evidence type="ECO:0000313" key="7">
    <source>
        <dbReference type="Proteomes" id="UP001595999"/>
    </source>
</evidence>
<keyword evidence="3" id="KW-0804">Transcription</keyword>
<dbReference type="InterPro" id="IPR009057">
    <property type="entry name" value="Homeodomain-like_sf"/>
</dbReference>
<dbReference type="PANTHER" id="PTHR47506">
    <property type="entry name" value="TRANSCRIPTIONAL REGULATORY PROTEIN"/>
    <property type="match status" value="1"/>
</dbReference>
<dbReference type="SUPFAM" id="SSF46689">
    <property type="entry name" value="Homeodomain-like"/>
    <property type="match status" value="1"/>
</dbReference>
<gene>
    <name evidence="6" type="ORF">ACFO0R_06820</name>
</gene>
<dbReference type="InterPro" id="IPR001647">
    <property type="entry name" value="HTH_TetR"/>
</dbReference>
<evidence type="ECO:0000259" key="5">
    <source>
        <dbReference type="PROSITE" id="PS50977"/>
    </source>
</evidence>
<evidence type="ECO:0000313" key="6">
    <source>
        <dbReference type="EMBL" id="MFC4489328.1"/>
    </source>
</evidence>
<organism evidence="6 7">
    <name type="scientific">Chromobacterium aquaticum</name>
    <dbReference type="NCBI Taxonomy" id="467180"/>
    <lineage>
        <taxon>Bacteria</taxon>
        <taxon>Pseudomonadati</taxon>
        <taxon>Pseudomonadota</taxon>
        <taxon>Betaproteobacteria</taxon>
        <taxon>Neisseriales</taxon>
        <taxon>Chromobacteriaceae</taxon>
        <taxon>Chromobacterium</taxon>
    </lineage>
</organism>
<keyword evidence="1" id="KW-0805">Transcription regulation</keyword>
<sequence length="191" mass="20467">MRYSSSHKTETRQRILTMAALRFRAEGVANVGIANLMADLGLTHGGFYAHFHSKDDLVAQSCRQALLDMNEIWQAQLEQAPSGAGVKRLAKDYLSAAHRDFPDSGCAAAALAGELARHDKPTRQAFSEGLQALLHTLRQAQQCDTAAGARPALAPEACLALMVGALLLSRATADETLSDRLLQTATAALEL</sequence>
<evidence type="ECO:0000256" key="3">
    <source>
        <dbReference type="ARBA" id="ARBA00023163"/>
    </source>
</evidence>
<dbReference type="PANTHER" id="PTHR47506:SF7">
    <property type="entry name" value="TRANSCRIPTIONAL REGULATORY PROTEIN"/>
    <property type="match status" value="1"/>
</dbReference>
<dbReference type="RefSeq" id="WP_231465161.1">
    <property type="nucleotide sequence ID" value="NZ_JAJOHW010000172.1"/>
</dbReference>
<dbReference type="Pfam" id="PF16925">
    <property type="entry name" value="TetR_C_13"/>
    <property type="match status" value="1"/>
</dbReference>
<dbReference type="EMBL" id="JBHSEK010000003">
    <property type="protein sequence ID" value="MFC4489328.1"/>
    <property type="molecule type" value="Genomic_DNA"/>
</dbReference>
<feature type="domain" description="HTH tetR-type" evidence="5">
    <location>
        <begin position="9"/>
        <end position="69"/>
    </location>
</feature>
<dbReference type="PROSITE" id="PS50977">
    <property type="entry name" value="HTH_TETR_2"/>
    <property type="match status" value="1"/>
</dbReference>
<dbReference type="SUPFAM" id="SSF48498">
    <property type="entry name" value="Tetracyclin repressor-like, C-terminal domain"/>
    <property type="match status" value="1"/>
</dbReference>